<organism evidence="9 10">
    <name type="scientific">Candidatus Taylorbacteria bacterium RIFCSPLOWO2_12_FULL_44_15c</name>
    <dbReference type="NCBI Taxonomy" id="1802333"/>
    <lineage>
        <taxon>Bacteria</taxon>
        <taxon>Candidatus Tayloriibacteriota</taxon>
    </lineage>
</organism>
<dbReference type="InterPro" id="IPR000795">
    <property type="entry name" value="T_Tr_GTP-bd_dom"/>
</dbReference>
<dbReference type="InterPro" id="IPR005225">
    <property type="entry name" value="Small_GTP-bd"/>
</dbReference>
<dbReference type="GO" id="GO:0003746">
    <property type="term" value="F:translation elongation factor activity"/>
    <property type="evidence" value="ECO:0007669"/>
    <property type="project" value="UniProtKB-UniRule"/>
</dbReference>
<dbReference type="STRING" id="1802333.A3G03_02365"/>
<dbReference type="InterPro" id="IPR009001">
    <property type="entry name" value="Transl_elong_EF1A/Init_IF2_C"/>
</dbReference>
<proteinExistence type="inferred from homology"/>
<keyword evidence="7" id="KW-0378">Hydrolase</keyword>
<evidence type="ECO:0000256" key="1">
    <source>
        <dbReference type="ARBA" id="ARBA00007249"/>
    </source>
</evidence>
<dbReference type="GO" id="GO:0003924">
    <property type="term" value="F:GTPase activity"/>
    <property type="evidence" value="ECO:0007669"/>
    <property type="project" value="UniProtKB-UniRule"/>
</dbReference>
<dbReference type="PROSITE" id="PS51722">
    <property type="entry name" value="G_TR_2"/>
    <property type="match status" value="1"/>
</dbReference>
<dbReference type="Proteomes" id="UP000176355">
    <property type="component" value="Unassembled WGS sequence"/>
</dbReference>
<dbReference type="NCBIfam" id="TIGR00485">
    <property type="entry name" value="EF-Tu"/>
    <property type="match status" value="1"/>
</dbReference>
<evidence type="ECO:0000313" key="9">
    <source>
        <dbReference type="EMBL" id="OHA43114.1"/>
    </source>
</evidence>
<dbReference type="CDD" id="cd03707">
    <property type="entry name" value="EFTU_III"/>
    <property type="match status" value="1"/>
</dbReference>
<dbReference type="CDD" id="cd01884">
    <property type="entry name" value="EF_Tu"/>
    <property type="match status" value="1"/>
</dbReference>
<dbReference type="PROSITE" id="PS00301">
    <property type="entry name" value="G_TR_1"/>
    <property type="match status" value="1"/>
</dbReference>
<dbReference type="PANTHER" id="PTHR43721">
    <property type="entry name" value="ELONGATION FACTOR TU-RELATED"/>
    <property type="match status" value="1"/>
</dbReference>
<name>A0A1G2P450_9BACT</name>
<comment type="subunit">
    <text evidence="7">Monomer.</text>
</comment>
<feature type="binding site" evidence="7">
    <location>
        <begin position="135"/>
        <end position="138"/>
    </location>
    <ligand>
        <name>GTP</name>
        <dbReference type="ChEBI" id="CHEBI:37565"/>
    </ligand>
</feature>
<dbReference type="InterPro" id="IPR004161">
    <property type="entry name" value="EFTu-like_2"/>
</dbReference>
<dbReference type="GO" id="GO:0005525">
    <property type="term" value="F:GTP binding"/>
    <property type="evidence" value="ECO:0007669"/>
    <property type="project" value="UniProtKB-UniRule"/>
</dbReference>
<comment type="similarity">
    <text evidence="1 7">Belongs to the TRAFAC class translation factor GTPase superfamily. Classic translation factor GTPase family. EF-Tu/EF-1A subfamily.</text>
</comment>
<keyword evidence="5 7" id="KW-0342">GTP-binding</keyword>
<dbReference type="InterPro" id="IPR033720">
    <property type="entry name" value="EFTU_2"/>
</dbReference>
<dbReference type="SUPFAM" id="SSF50465">
    <property type="entry name" value="EF-Tu/eEF-1alpha/eIF2-gamma C-terminal domain"/>
    <property type="match status" value="1"/>
</dbReference>
<sequence>MSTFDRSKPHVNVGTIGHVDHGKTTLTAAILHALKLSGQDVKEKKVDDIDNAPEEKARGITIALSHQEYTTPNRHYAHIDAPGHADYIKNMITGAAQMDGAVLVVAATDGVMPQTREHILLAKQVGVPKVVVFLNKCDLVPEKDLIDLVEEEIRELLTKQGFDGKAAPIIRGSALKALEASSQDDEWVKGVLQLTNTLDTYIPVPERQVDKPFLMPIEDIFSIEGRGTVVTGRIERGVVKIGEEVEIVGIKPTAKTTVTGIEMFNKQLDQGQAGDNAGVLLRGTKKEEVHRGQVLAKPGSVTPHTEFEAEVYVLKKEEGGRHTAFFTGYKPQFYIRTTDVTGEVVLPEKTEMVMPGDTISFKVKLVAPVALEEKQRFAIREGGKTVGAGAVTKIIA</sequence>
<dbReference type="CDD" id="cd03697">
    <property type="entry name" value="EFTU_II"/>
    <property type="match status" value="1"/>
</dbReference>
<dbReference type="InterPro" id="IPR004160">
    <property type="entry name" value="Transl_elong_EFTu/EF1A_C"/>
</dbReference>
<evidence type="ECO:0000256" key="4">
    <source>
        <dbReference type="ARBA" id="ARBA00022917"/>
    </source>
</evidence>
<evidence type="ECO:0000256" key="5">
    <source>
        <dbReference type="ARBA" id="ARBA00023134"/>
    </source>
</evidence>
<dbReference type="PANTHER" id="PTHR43721:SF22">
    <property type="entry name" value="ELONGATION FACTOR TU, MITOCHONDRIAL"/>
    <property type="match status" value="1"/>
</dbReference>
<comment type="subcellular location">
    <subcellularLocation>
        <location evidence="7">Cytoplasm</location>
    </subcellularLocation>
</comment>
<accession>A0A1G2P450</accession>
<dbReference type="FunFam" id="2.40.30.10:FF:000001">
    <property type="entry name" value="Elongation factor Tu"/>
    <property type="match status" value="1"/>
</dbReference>
<dbReference type="InterPro" id="IPR004541">
    <property type="entry name" value="Transl_elong_EFTu/EF1A_bac/org"/>
</dbReference>
<keyword evidence="3 7" id="KW-0251">Elongation factor</keyword>
<feature type="binding site" evidence="7">
    <location>
        <position position="24"/>
    </location>
    <ligand>
        <name>Mg(2+)</name>
        <dbReference type="ChEBI" id="CHEBI:18420"/>
    </ligand>
</feature>
<dbReference type="Gene3D" id="2.40.30.10">
    <property type="entry name" value="Translation factors"/>
    <property type="match status" value="2"/>
</dbReference>
<dbReference type="InterPro" id="IPR027417">
    <property type="entry name" value="P-loop_NTPase"/>
</dbReference>
<dbReference type="EMBL" id="MHSL01000032">
    <property type="protein sequence ID" value="OHA43114.1"/>
    <property type="molecule type" value="Genomic_DNA"/>
</dbReference>
<dbReference type="NCBIfam" id="NF009373">
    <property type="entry name" value="PRK12736.1"/>
    <property type="match status" value="1"/>
</dbReference>
<keyword evidence="7" id="KW-0479">Metal-binding</keyword>
<dbReference type="Pfam" id="PF03144">
    <property type="entry name" value="GTP_EFTU_D2"/>
    <property type="match status" value="1"/>
</dbReference>
<dbReference type="Pfam" id="PF03143">
    <property type="entry name" value="GTP_EFTU_D3"/>
    <property type="match status" value="1"/>
</dbReference>
<feature type="binding site" evidence="7">
    <location>
        <begin position="80"/>
        <end position="84"/>
    </location>
    <ligand>
        <name>GTP</name>
        <dbReference type="ChEBI" id="CHEBI:37565"/>
    </ligand>
</feature>
<dbReference type="NCBIfam" id="TIGR00231">
    <property type="entry name" value="small_GTP"/>
    <property type="match status" value="1"/>
</dbReference>
<keyword evidence="7" id="KW-0963">Cytoplasm</keyword>
<dbReference type="AlphaFoldDB" id="A0A1G2P450"/>
<dbReference type="SUPFAM" id="SSF50447">
    <property type="entry name" value="Translation proteins"/>
    <property type="match status" value="1"/>
</dbReference>
<protein>
    <recommendedName>
        <fullName evidence="6 7">Elongation factor Tu</fullName>
        <shortName evidence="7">EF-Tu</shortName>
        <ecNumber evidence="7">3.6.5.3</ecNumber>
    </recommendedName>
</protein>
<dbReference type="EC" id="3.6.5.3" evidence="7"/>
<comment type="caution">
    <text evidence="9">The sequence shown here is derived from an EMBL/GenBank/DDBJ whole genome shotgun (WGS) entry which is preliminary data.</text>
</comment>
<reference evidence="9 10" key="1">
    <citation type="journal article" date="2016" name="Nat. Commun.">
        <title>Thousands of microbial genomes shed light on interconnected biogeochemical processes in an aquifer system.</title>
        <authorList>
            <person name="Anantharaman K."/>
            <person name="Brown C.T."/>
            <person name="Hug L.A."/>
            <person name="Sharon I."/>
            <person name="Castelle C.J."/>
            <person name="Probst A.J."/>
            <person name="Thomas B.C."/>
            <person name="Singh A."/>
            <person name="Wilkins M.J."/>
            <person name="Karaoz U."/>
            <person name="Brodie E.L."/>
            <person name="Williams K.H."/>
            <person name="Hubbard S.S."/>
            <person name="Banfield J.F."/>
        </authorList>
    </citation>
    <scope>NUCLEOTIDE SEQUENCE [LARGE SCALE GENOMIC DNA]</scope>
</reference>
<evidence type="ECO:0000256" key="7">
    <source>
        <dbReference type="HAMAP-Rule" id="MF_00118"/>
    </source>
</evidence>
<evidence type="ECO:0000256" key="3">
    <source>
        <dbReference type="ARBA" id="ARBA00022768"/>
    </source>
</evidence>
<dbReference type="SUPFAM" id="SSF52540">
    <property type="entry name" value="P-loop containing nucleoside triphosphate hydrolases"/>
    <property type="match status" value="1"/>
</dbReference>
<dbReference type="InterPro" id="IPR031157">
    <property type="entry name" value="G_TR_CS"/>
</dbReference>
<comment type="catalytic activity">
    <reaction evidence="7">
        <text>GTP + H2O = GDP + phosphate + H(+)</text>
        <dbReference type="Rhea" id="RHEA:19669"/>
        <dbReference type="ChEBI" id="CHEBI:15377"/>
        <dbReference type="ChEBI" id="CHEBI:15378"/>
        <dbReference type="ChEBI" id="CHEBI:37565"/>
        <dbReference type="ChEBI" id="CHEBI:43474"/>
        <dbReference type="ChEBI" id="CHEBI:58189"/>
        <dbReference type="EC" id="3.6.5.3"/>
    </reaction>
</comment>
<feature type="binding site" evidence="7">
    <location>
        <begin position="17"/>
        <end position="24"/>
    </location>
    <ligand>
        <name>GTP</name>
        <dbReference type="ChEBI" id="CHEBI:37565"/>
    </ligand>
</feature>
<comment type="function">
    <text evidence="7">GTP hydrolase that promotes the GTP-dependent binding of aminoacyl-tRNA to the A-site of ribosomes during protein biosynthesis.</text>
</comment>
<dbReference type="HAMAP" id="MF_00118_B">
    <property type="entry name" value="EF_Tu_B"/>
    <property type="match status" value="1"/>
</dbReference>
<feature type="domain" description="Tr-type G" evidence="8">
    <location>
        <begin position="8"/>
        <end position="206"/>
    </location>
</feature>
<evidence type="ECO:0000313" key="10">
    <source>
        <dbReference type="Proteomes" id="UP000176355"/>
    </source>
</evidence>
<dbReference type="Gene3D" id="3.40.50.300">
    <property type="entry name" value="P-loop containing nucleotide triphosphate hydrolases"/>
    <property type="match status" value="1"/>
</dbReference>
<dbReference type="Pfam" id="PF00009">
    <property type="entry name" value="GTP_EFTU"/>
    <property type="match status" value="1"/>
</dbReference>
<dbReference type="GO" id="GO:0000287">
    <property type="term" value="F:magnesium ion binding"/>
    <property type="evidence" value="ECO:0007669"/>
    <property type="project" value="UniProtKB-UniRule"/>
</dbReference>
<keyword evidence="4 7" id="KW-0648">Protein biosynthesis</keyword>
<dbReference type="InterPro" id="IPR009000">
    <property type="entry name" value="Transl_B-barrel_sf"/>
</dbReference>
<keyword evidence="2 7" id="KW-0547">Nucleotide-binding</keyword>
<dbReference type="FunFam" id="3.40.50.300:FF:000003">
    <property type="entry name" value="Elongation factor Tu"/>
    <property type="match status" value="1"/>
</dbReference>
<dbReference type="NCBIfam" id="NF000766">
    <property type="entry name" value="PRK00049.1"/>
    <property type="match status" value="1"/>
</dbReference>
<evidence type="ECO:0000259" key="8">
    <source>
        <dbReference type="PROSITE" id="PS51722"/>
    </source>
</evidence>
<gene>
    <name evidence="7" type="primary">tuf</name>
    <name evidence="9" type="ORF">A3G03_02365</name>
</gene>
<evidence type="ECO:0000256" key="2">
    <source>
        <dbReference type="ARBA" id="ARBA00022741"/>
    </source>
</evidence>
<dbReference type="GO" id="GO:0005737">
    <property type="term" value="C:cytoplasm"/>
    <property type="evidence" value="ECO:0007669"/>
    <property type="project" value="UniProtKB-SubCell"/>
</dbReference>
<dbReference type="NCBIfam" id="NF009372">
    <property type="entry name" value="PRK12735.1"/>
    <property type="match status" value="1"/>
</dbReference>
<dbReference type="PRINTS" id="PR00315">
    <property type="entry name" value="ELONGATNFCT"/>
</dbReference>
<dbReference type="InterPro" id="IPR050055">
    <property type="entry name" value="EF-Tu_GTPase"/>
</dbReference>
<keyword evidence="7" id="KW-0460">Magnesium</keyword>
<evidence type="ECO:0000256" key="6">
    <source>
        <dbReference type="ARBA" id="ARBA00029554"/>
    </source>
</evidence>
<dbReference type="InterPro" id="IPR041709">
    <property type="entry name" value="EF-Tu_GTP-bd"/>
</dbReference>